<dbReference type="OrthoDB" id="9799878at2"/>
<sequence>MHLYKIIISLKISYLLLIISTTTSHNVFAQFFNGSQNHPSVKFKQITQPGYQIIFPQDATEQAQKVANVLEHAIKDVSKSLGHSPRPISIILQIQTTEANGFVQMAPRRMELYTIPSQEFDFQDWLSSLVIHELRHVVQYDKLVPNLGAPLFEELKLALFGVNLPAWFFEGDATITETLLTEAGRGRQPIFDQSLRTNLLSNRKYSYSKNYLGSLKNITPNYYTLGYYMTAKLRYDYGKDILNSTLSRIGKFPLRPYNFSRSLKRNGAYTTTQLYTQTMQYLDSVWTVEKHKRIPQKYNPLNPVSLRQPSNYLLPLEISKDSILFLKTSLSEPNHIGILHDNIEQKITSIGPQLENNFSYANGKITWDEYRQDERYGKRTYNEINIYNLHTKKHSTLTKRSKSFSPALSKDGKNIAFVSVDDSGDFNLKEISLDQKITERAFPKFEGYILQTPSYSKDGKKVVVTGVNEKGKTILIYDKDKQLWTKLFEEERQLISRPIFALNGILYKAHYTGVENIFYFDLEKKKKYQISNSEFGATNASLVNSEDEILFNDYQADGYNIVKAILKPYKEISAPDTTQYNPIFLDRLKTQENTQNVFENIQYKTYPIKKYSELAHLFYFHSLTPIAENLDNDARIGFNLVSDNKLNTLSSSIGYAYNSSIGSNEFFSKISYKKYYPIFSVDYTNEENLSYARLPVQGGYKPVPFTWRESRTNFEVYVPFFKNWLNKGFSTGLRIGTSYIQKSDPSIRLIGYKKTLLFPMQYQLSLSYSTTKAARDLAPKFGISILANYQNYPFDNKVNGEFIYLKSAIFLPGMYTNHSFQLRYSQQHSSGTFVYNTSIPRARGYSHFSPIAKLENTMLLDYKLPIAYPDWELGPIAYIKRLRGGLFSDFENFNADKAFKSYGLSFGADMNLLRYYLPNFALDTRFIIPAQKNTSKNAIFEIGLTFNY</sequence>
<comment type="similarity">
    <text evidence="1">Belongs to the TolB family.</text>
</comment>
<evidence type="ECO:0000313" key="4">
    <source>
        <dbReference type="Proteomes" id="UP000000310"/>
    </source>
</evidence>
<gene>
    <name evidence="3" type="ordered locus">Pedsa_1845</name>
</gene>
<dbReference type="SUPFAM" id="SSF69304">
    <property type="entry name" value="Tricorn protease N-terminal domain"/>
    <property type="match status" value="1"/>
</dbReference>
<reference evidence="4" key="2">
    <citation type="submission" date="2011-02" db="EMBL/GenBank/DDBJ databases">
        <title>The complete genome of Pedobacter saltans DSM 12145.</title>
        <authorList>
            <consortium name="US DOE Joint Genome Institute (JGI-PGF)"/>
            <person name="Lucas S."/>
            <person name="Copeland A."/>
            <person name="Lapidus A."/>
            <person name="Bruce D."/>
            <person name="Goodwin L."/>
            <person name="Pitluck S."/>
            <person name="Kyrpides N."/>
            <person name="Mavromatis K."/>
            <person name="Pagani I."/>
            <person name="Ivanova N."/>
            <person name="Ovchinnikova G."/>
            <person name="Lu M."/>
            <person name="Detter J.C."/>
            <person name="Han C."/>
            <person name="Land M."/>
            <person name="Hauser L."/>
            <person name="Markowitz V."/>
            <person name="Cheng J.-F."/>
            <person name="Hugenholtz P."/>
            <person name="Woyke T."/>
            <person name="Wu D."/>
            <person name="Tindall B."/>
            <person name="Pomrenke H.G."/>
            <person name="Brambilla E."/>
            <person name="Klenk H.-P."/>
            <person name="Eisen J.A."/>
        </authorList>
    </citation>
    <scope>NUCLEOTIDE SEQUENCE [LARGE SCALE GENOMIC DNA]</scope>
    <source>
        <strain evidence="4">ATCC 51119 / DSM 12145 / JCM 21818 / LMG 10337 / NBRC 100064 / NCIMB 13643</strain>
    </source>
</reference>
<keyword evidence="2" id="KW-1133">Transmembrane helix</keyword>
<evidence type="ECO:0000256" key="2">
    <source>
        <dbReference type="SAM" id="Phobius"/>
    </source>
</evidence>
<keyword evidence="2" id="KW-0812">Transmembrane</keyword>
<dbReference type="InterPro" id="IPR011042">
    <property type="entry name" value="6-blade_b-propeller_TolB-like"/>
</dbReference>
<proteinExistence type="inferred from homology"/>
<dbReference type="EMBL" id="CP002545">
    <property type="protein sequence ID" value="ADY52400.1"/>
    <property type="molecule type" value="Genomic_DNA"/>
</dbReference>
<dbReference type="STRING" id="762903.Pedsa_1845"/>
<dbReference type="KEGG" id="psn:Pedsa_1845"/>
<dbReference type="Pfam" id="PF07676">
    <property type="entry name" value="PD40"/>
    <property type="match status" value="1"/>
</dbReference>
<dbReference type="InterPro" id="IPR011659">
    <property type="entry name" value="WD40"/>
</dbReference>
<feature type="transmembrane region" description="Helical" evidence="2">
    <location>
        <begin position="12"/>
        <end position="32"/>
    </location>
</feature>
<dbReference type="eggNOG" id="COG0823">
    <property type="taxonomic scope" value="Bacteria"/>
</dbReference>
<name>F0S8R9_PSESL</name>
<evidence type="ECO:0008006" key="5">
    <source>
        <dbReference type="Google" id="ProtNLM"/>
    </source>
</evidence>
<dbReference type="Gene3D" id="2.120.10.30">
    <property type="entry name" value="TolB, C-terminal domain"/>
    <property type="match status" value="1"/>
</dbReference>
<dbReference type="RefSeq" id="WP_013632888.1">
    <property type="nucleotide sequence ID" value="NC_015177.1"/>
</dbReference>
<keyword evidence="2" id="KW-0472">Membrane</keyword>
<organism evidence="3 4">
    <name type="scientific">Pseudopedobacter saltans (strain ATCC 51119 / DSM 12145 / JCM 21818 / CCUG 39354 / LMG 10337 / NBRC 100064 / NCIMB 13643)</name>
    <name type="common">Pedobacter saltans</name>
    <dbReference type="NCBI Taxonomy" id="762903"/>
    <lineage>
        <taxon>Bacteria</taxon>
        <taxon>Pseudomonadati</taxon>
        <taxon>Bacteroidota</taxon>
        <taxon>Sphingobacteriia</taxon>
        <taxon>Sphingobacteriales</taxon>
        <taxon>Sphingobacteriaceae</taxon>
        <taxon>Pseudopedobacter</taxon>
    </lineage>
</organism>
<dbReference type="PANTHER" id="PTHR36842:SF1">
    <property type="entry name" value="PROTEIN TOLB"/>
    <property type="match status" value="1"/>
</dbReference>
<dbReference type="AlphaFoldDB" id="F0S8R9"/>
<reference evidence="3 4" key="1">
    <citation type="journal article" date="2011" name="Stand. Genomic Sci.">
        <title>Complete genome sequence of the gliding, heparinolytic Pedobacter saltans type strain (113).</title>
        <authorList>
            <person name="Liolios K."/>
            <person name="Sikorski J."/>
            <person name="Lu M."/>
            <person name="Nolan M."/>
            <person name="Lapidus A."/>
            <person name="Lucas S."/>
            <person name="Hammon N."/>
            <person name="Deshpande S."/>
            <person name="Cheng J.F."/>
            <person name="Tapia R."/>
            <person name="Han C."/>
            <person name="Goodwin L."/>
            <person name="Pitluck S."/>
            <person name="Huntemann M."/>
            <person name="Ivanova N."/>
            <person name="Pagani I."/>
            <person name="Mavromatis K."/>
            <person name="Ovchinikova G."/>
            <person name="Pati A."/>
            <person name="Chen A."/>
            <person name="Palaniappan K."/>
            <person name="Land M."/>
            <person name="Hauser L."/>
            <person name="Brambilla E.M."/>
            <person name="Kotsyurbenko O."/>
            <person name="Rohde M."/>
            <person name="Tindall B.J."/>
            <person name="Abt B."/>
            <person name="Goker M."/>
            <person name="Detter J.C."/>
            <person name="Woyke T."/>
            <person name="Bristow J."/>
            <person name="Eisen J.A."/>
            <person name="Markowitz V."/>
            <person name="Hugenholtz P."/>
            <person name="Klenk H.P."/>
            <person name="Kyrpides N.C."/>
        </authorList>
    </citation>
    <scope>NUCLEOTIDE SEQUENCE [LARGE SCALE GENOMIC DNA]</scope>
    <source>
        <strain evidence="4">ATCC 51119 / DSM 12145 / JCM 21818 / LMG 10337 / NBRC 100064 / NCIMB 13643</strain>
    </source>
</reference>
<evidence type="ECO:0000256" key="1">
    <source>
        <dbReference type="ARBA" id="ARBA00009820"/>
    </source>
</evidence>
<dbReference type="HOGENOM" id="CLU_013076_0_0_10"/>
<dbReference type="PANTHER" id="PTHR36842">
    <property type="entry name" value="PROTEIN TOLB HOMOLOG"/>
    <property type="match status" value="1"/>
</dbReference>
<evidence type="ECO:0000313" key="3">
    <source>
        <dbReference type="EMBL" id="ADY52400.1"/>
    </source>
</evidence>
<protein>
    <recommendedName>
        <fullName evidence="5">WD40-like beta Propeller containing protein</fullName>
    </recommendedName>
</protein>
<dbReference type="Proteomes" id="UP000000310">
    <property type="component" value="Chromosome"/>
</dbReference>
<keyword evidence="4" id="KW-1185">Reference proteome</keyword>
<accession>F0S8R9</accession>